<evidence type="ECO:0000313" key="5">
    <source>
        <dbReference type="Proteomes" id="UP000266376"/>
    </source>
</evidence>
<dbReference type="EMBL" id="QSVQ01000001">
    <property type="protein sequence ID" value="RGO55074.1"/>
    <property type="molecule type" value="Genomic_DNA"/>
</dbReference>
<gene>
    <name evidence="3" type="ORF">DWV67_09530</name>
    <name evidence="2" type="ORF">DXB12_01930</name>
</gene>
<name>A0A395XJP9_9FIRM</name>
<proteinExistence type="predicted"/>
<keyword evidence="3" id="KW-0378">Hydrolase</keyword>
<evidence type="ECO:0000313" key="4">
    <source>
        <dbReference type="Proteomes" id="UP000261055"/>
    </source>
</evidence>
<dbReference type="InterPro" id="IPR052159">
    <property type="entry name" value="Competence_DNA_uptake"/>
</dbReference>
<dbReference type="SMART" id="SM00849">
    <property type="entry name" value="Lactamase_B"/>
    <property type="match status" value="1"/>
</dbReference>
<protein>
    <submittedName>
        <fullName evidence="3">MBL fold metallo-hydrolase</fullName>
    </submittedName>
</protein>
<dbReference type="Proteomes" id="UP000261055">
    <property type="component" value="Unassembled WGS sequence"/>
</dbReference>
<organism evidence="3 5">
    <name type="scientific">Dorea formicigenerans</name>
    <dbReference type="NCBI Taxonomy" id="39486"/>
    <lineage>
        <taxon>Bacteria</taxon>
        <taxon>Bacillati</taxon>
        <taxon>Bacillota</taxon>
        <taxon>Clostridia</taxon>
        <taxon>Lachnospirales</taxon>
        <taxon>Lachnospiraceae</taxon>
        <taxon>Dorea</taxon>
    </lineage>
</organism>
<dbReference type="Proteomes" id="UP000266376">
    <property type="component" value="Unassembled WGS sequence"/>
</dbReference>
<feature type="domain" description="Metallo-beta-lactamase" evidence="1">
    <location>
        <begin position="63"/>
        <end position="259"/>
    </location>
</feature>
<dbReference type="EMBL" id="QSAJ01000022">
    <property type="protein sequence ID" value="RGW52400.1"/>
    <property type="molecule type" value="Genomic_DNA"/>
</dbReference>
<evidence type="ECO:0000313" key="2">
    <source>
        <dbReference type="EMBL" id="RGO55074.1"/>
    </source>
</evidence>
<dbReference type="PANTHER" id="PTHR30619">
    <property type="entry name" value="DNA INTERNALIZATION/COMPETENCE PROTEIN COMEC/REC2"/>
    <property type="match status" value="1"/>
</dbReference>
<dbReference type="PANTHER" id="PTHR30619:SF1">
    <property type="entry name" value="RECOMBINATION PROTEIN 2"/>
    <property type="match status" value="1"/>
</dbReference>
<comment type="caution">
    <text evidence="3">The sequence shown here is derived from an EMBL/GenBank/DDBJ whole genome shotgun (WGS) entry which is preliminary data.</text>
</comment>
<sequence length="306" mass="33307">MARRKKNKNLKGIPAAIMLILALIGGFAERGNLMERMSGEPAQNIADTVATGQMKVTYLDVGQGDCTIIQTEGHNAMIDAGNNHEGKDVVDYLNQQGIDKLDYLILTHPDADHIGGGDDVLENIKVEQVIMPDVANDTMTYEEVMDDIKEENVPLEHPKVGEEFGFGDATFTVLCPETDLVSSDDTNDASVGIKLVHGENSFVMCGDASEKSESTMVKRFGSALECDVLKCGHHGSRTSTSEAFLKATNPTWAVISCGVDNSYGHPHQETLERLNNDDVQVYRTDQLGTIIATSDGTNISWLSEKE</sequence>
<evidence type="ECO:0000313" key="3">
    <source>
        <dbReference type="EMBL" id="RGW52400.1"/>
    </source>
</evidence>
<dbReference type="GO" id="GO:0016787">
    <property type="term" value="F:hydrolase activity"/>
    <property type="evidence" value="ECO:0007669"/>
    <property type="project" value="UniProtKB-KW"/>
</dbReference>
<dbReference type="SUPFAM" id="SSF56281">
    <property type="entry name" value="Metallo-hydrolase/oxidoreductase"/>
    <property type="match status" value="1"/>
</dbReference>
<dbReference type="Gene3D" id="3.60.15.10">
    <property type="entry name" value="Ribonuclease Z/Hydroxyacylglutathione hydrolase-like"/>
    <property type="match status" value="1"/>
</dbReference>
<dbReference type="CDD" id="cd07731">
    <property type="entry name" value="ComA-like_MBL-fold"/>
    <property type="match status" value="1"/>
</dbReference>
<dbReference type="InterPro" id="IPR036866">
    <property type="entry name" value="RibonucZ/Hydroxyglut_hydro"/>
</dbReference>
<dbReference type="Pfam" id="PF00753">
    <property type="entry name" value="Lactamase_B"/>
    <property type="match status" value="1"/>
</dbReference>
<dbReference type="InterPro" id="IPR001279">
    <property type="entry name" value="Metallo-B-lactamas"/>
</dbReference>
<reference evidence="4 5" key="1">
    <citation type="submission" date="2018-08" db="EMBL/GenBank/DDBJ databases">
        <title>A genome reference for cultivated species of the human gut microbiota.</title>
        <authorList>
            <person name="Zou Y."/>
            <person name="Xue W."/>
            <person name="Luo G."/>
        </authorList>
    </citation>
    <scope>NUCLEOTIDE SEQUENCE [LARGE SCALE GENOMIC DNA]</scope>
    <source>
        <strain evidence="3 5">AF12-11</strain>
        <strain evidence="2 4">OM02-12</strain>
    </source>
</reference>
<evidence type="ECO:0000259" key="1">
    <source>
        <dbReference type="SMART" id="SM00849"/>
    </source>
</evidence>
<dbReference type="AlphaFoldDB" id="A0A395XJP9"/>
<dbReference type="RefSeq" id="WP_117612806.1">
    <property type="nucleotide sequence ID" value="NZ_AP031430.1"/>
</dbReference>
<accession>A0A395XJP9</accession>
<keyword evidence="4" id="KW-1185">Reference proteome</keyword>
<dbReference type="InterPro" id="IPR035681">
    <property type="entry name" value="ComA-like_MBL"/>
</dbReference>